<evidence type="ECO:0000259" key="1">
    <source>
        <dbReference type="Pfam" id="PF13280"/>
    </source>
</evidence>
<dbReference type="EMBL" id="SRYD01000036">
    <property type="protein sequence ID" value="TGY73080.1"/>
    <property type="molecule type" value="Genomic_DNA"/>
</dbReference>
<sequence>MIIESQSFKARQSEALVVYPYLLKVYRNRWFLIGEKATDRVPQVNIFALDRIQSITVDK</sequence>
<evidence type="ECO:0000313" key="4">
    <source>
        <dbReference type="Proteomes" id="UP000186351"/>
    </source>
</evidence>
<dbReference type="PROSITE" id="PS52050">
    <property type="entry name" value="WYL"/>
    <property type="match status" value="1"/>
</dbReference>
<accession>A0A1V0QE63</accession>
<dbReference type="OrthoDB" id="43316at2"/>
<reference evidence="2" key="2">
    <citation type="submission" date="2017-04" db="EMBL/GenBank/DDBJ databases">
        <title>Complete Genome Sequences of Twelve Strains of a Stable Defined Moderately Diverse Mouse Microbiota 2 (sDMDMm2).</title>
        <authorList>
            <person name="Uchimura Y."/>
            <person name="Wyss M."/>
            <person name="Brugiroux S."/>
            <person name="Limenitakis J.P."/>
            <person name="Stecher B."/>
            <person name="McCoy K.D."/>
            <person name="Macpherson A.J."/>
        </authorList>
    </citation>
    <scope>NUCLEOTIDE SEQUENCE</scope>
    <source>
        <strain evidence="2">YL27</strain>
    </source>
</reference>
<dbReference type="STRING" id="1796646.A4V02_13695"/>
<dbReference type="KEGG" id="pary:A4V02_13695"/>
<proteinExistence type="predicted"/>
<accession>A0A1Z2XDX7</accession>
<dbReference type="Pfam" id="PF13280">
    <property type="entry name" value="WYL"/>
    <property type="match status" value="1"/>
</dbReference>
<evidence type="ECO:0000313" key="2">
    <source>
        <dbReference type="EMBL" id="ARE60791.1"/>
    </source>
</evidence>
<gene>
    <name evidence="2" type="ORF">A4V02_13695</name>
    <name evidence="3" type="ORF">E5333_09525</name>
</gene>
<dbReference type="RefSeq" id="WP_084273954.1">
    <property type="nucleotide sequence ID" value="NZ_CAJTCT010000022.1"/>
</dbReference>
<keyword evidence="4" id="KW-1185">Reference proteome</keyword>
<feature type="domain" description="WYL" evidence="1">
    <location>
        <begin position="9"/>
        <end position="57"/>
    </location>
</feature>
<dbReference type="GeneID" id="96091031"/>
<organism evidence="2 4">
    <name type="scientific">Muribaculum intestinale</name>
    <dbReference type="NCBI Taxonomy" id="1796646"/>
    <lineage>
        <taxon>Bacteria</taxon>
        <taxon>Pseudomonadati</taxon>
        <taxon>Bacteroidota</taxon>
        <taxon>Bacteroidia</taxon>
        <taxon>Bacteroidales</taxon>
        <taxon>Muribaculaceae</taxon>
        <taxon>Muribaculum</taxon>
    </lineage>
</organism>
<dbReference type="AlphaFoldDB" id="A0A1V0QE63"/>
<dbReference type="InterPro" id="IPR026881">
    <property type="entry name" value="WYL_dom"/>
</dbReference>
<evidence type="ECO:0000313" key="3">
    <source>
        <dbReference type="EMBL" id="TGY73080.1"/>
    </source>
</evidence>
<dbReference type="Proteomes" id="UP000306630">
    <property type="component" value="Unassembled WGS sequence"/>
</dbReference>
<dbReference type="Proteomes" id="UP000186351">
    <property type="component" value="Chromosome"/>
</dbReference>
<reference evidence="3 5" key="3">
    <citation type="submission" date="2019-04" db="EMBL/GenBank/DDBJ databases">
        <title>Microbes associate with the intestines of laboratory mice.</title>
        <authorList>
            <person name="Navarre W."/>
            <person name="Wong E."/>
            <person name="Huang K."/>
            <person name="Tropini C."/>
            <person name="Ng K."/>
            <person name="Yu B."/>
        </authorList>
    </citation>
    <scope>NUCLEOTIDE SEQUENCE [LARGE SCALE GENOMIC DNA]</scope>
    <source>
        <strain evidence="3 5">NM06_A21</strain>
    </source>
</reference>
<reference evidence="4" key="1">
    <citation type="submission" date="2016-04" db="EMBL/GenBank/DDBJ databases">
        <title>Complete Genome Sequences of Twelve Strains of a Stable Defined Moderately Diverse Mouse Microbiota 2 (sDMDMm2).</title>
        <authorList>
            <person name="Uchimura Y."/>
            <person name="Wyss M."/>
            <person name="Brugiroux S."/>
            <person name="Limenitakis J.P."/>
            <person name="Stecher B."/>
            <person name="McCoy K.D."/>
            <person name="Macpherson A.J."/>
        </authorList>
    </citation>
    <scope>NUCLEOTIDE SEQUENCE [LARGE SCALE GENOMIC DNA]</scope>
    <source>
        <strain evidence="4">YL27</strain>
    </source>
</reference>
<protein>
    <submittedName>
        <fullName evidence="3">WYL domain-containing protein</fullName>
    </submittedName>
</protein>
<name>A0A1V0QE63_9BACT</name>
<evidence type="ECO:0000313" key="5">
    <source>
        <dbReference type="Proteomes" id="UP000306630"/>
    </source>
</evidence>
<dbReference type="EMBL" id="CP015402">
    <property type="protein sequence ID" value="ARE60791.1"/>
    <property type="molecule type" value="Genomic_DNA"/>
</dbReference>